<dbReference type="PROSITE" id="PS00893">
    <property type="entry name" value="NUDIX_BOX"/>
    <property type="match status" value="1"/>
</dbReference>
<dbReference type="InterPro" id="IPR020084">
    <property type="entry name" value="NUDIX_hydrolase_CS"/>
</dbReference>
<gene>
    <name evidence="7" type="ORF">GCM10023203_19750</name>
</gene>
<evidence type="ECO:0000256" key="2">
    <source>
        <dbReference type="ARBA" id="ARBA00005582"/>
    </source>
</evidence>
<dbReference type="RefSeq" id="WP_274235045.1">
    <property type="nucleotide sequence ID" value="NZ_BAABHQ010000004.1"/>
</dbReference>
<dbReference type="PRINTS" id="PR00502">
    <property type="entry name" value="NUDIXFAMILY"/>
</dbReference>
<dbReference type="EMBL" id="BAABHQ010000004">
    <property type="protein sequence ID" value="GAA4870532.1"/>
    <property type="molecule type" value="Genomic_DNA"/>
</dbReference>
<protein>
    <recommendedName>
        <fullName evidence="6">Nudix hydrolase domain-containing protein</fullName>
    </recommendedName>
</protein>
<dbReference type="PROSITE" id="PS51462">
    <property type="entry name" value="NUDIX"/>
    <property type="match status" value="1"/>
</dbReference>
<comment type="similarity">
    <text evidence="2 5">Belongs to the Nudix hydrolase family.</text>
</comment>
<dbReference type="PANTHER" id="PTHR43046:SF12">
    <property type="entry name" value="GDP-MANNOSE MANNOSYL HYDROLASE"/>
    <property type="match status" value="1"/>
</dbReference>
<dbReference type="CDD" id="cd18876">
    <property type="entry name" value="NUDIX_Hydrolase"/>
    <property type="match status" value="1"/>
</dbReference>
<evidence type="ECO:0000256" key="3">
    <source>
        <dbReference type="ARBA" id="ARBA00022801"/>
    </source>
</evidence>
<dbReference type="SUPFAM" id="SSF55811">
    <property type="entry name" value="Nudix"/>
    <property type="match status" value="1"/>
</dbReference>
<evidence type="ECO:0000256" key="4">
    <source>
        <dbReference type="ARBA" id="ARBA00022842"/>
    </source>
</evidence>
<evidence type="ECO:0000313" key="7">
    <source>
        <dbReference type="EMBL" id="GAA4870532.1"/>
    </source>
</evidence>
<evidence type="ECO:0000256" key="5">
    <source>
        <dbReference type="RuleBase" id="RU003476"/>
    </source>
</evidence>
<comment type="cofactor">
    <cofactor evidence="1">
        <name>Mg(2+)</name>
        <dbReference type="ChEBI" id="CHEBI:18420"/>
    </cofactor>
</comment>
<name>A0ABP9E9K7_9PSEU</name>
<accession>A0ABP9E9K7</accession>
<keyword evidence="8" id="KW-1185">Reference proteome</keyword>
<dbReference type="Gene3D" id="3.90.79.10">
    <property type="entry name" value="Nucleoside Triphosphate Pyrophosphohydrolase"/>
    <property type="match status" value="1"/>
</dbReference>
<sequence length="161" mass="16891">MSLPPAPPWVPPGAARPLVAAGAVYRDGAGRVLLVHPTYKPGWDVPGGVVEIGEAPAVACRREVLEELGLDRDPGPLLTVDWTDVGGHDKLLFLFDGGVLGDDEHRIVLPADELDAWAWVAVDDLAEHLPPPLARRLASTVAGAAGPYLEHGLPVRGDASG</sequence>
<dbReference type="InterPro" id="IPR015797">
    <property type="entry name" value="NUDIX_hydrolase-like_dom_sf"/>
</dbReference>
<comment type="caution">
    <text evidence="7">The sequence shown here is derived from an EMBL/GenBank/DDBJ whole genome shotgun (WGS) entry which is preliminary data.</text>
</comment>
<keyword evidence="4" id="KW-0460">Magnesium</keyword>
<proteinExistence type="inferred from homology"/>
<reference evidence="8" key="1">
    <citation type="journal article" date="2019" name="Int. J. Syst. Evol. Microbiol.">
        <title>The Global Catalogue of Microorganisms (GCM) 10K type strain sequencing project: providing services to taxonomists for standard genome sequencing and annotation.</title>
        <authorList>
            <consortium name="The Broad Institute Genomics Platform"/>
            <consortium name="The Broad Institute Genome Sequencing Center for Infectious Disease"/>
            <person name="Wu L."/>
            <person name="Ma J."/>
        </authorList>
    </citation>
    <scope>NUCLEOTIDE SEQUENCE [LARGE SCALE GENOMIC DNA]</scope>
    <source>
        <strain evidence="8">JCM 17983</strain>
    </source>
</reference>
<evidence type="ECO:0000259" key="6">
    <source>
        <dbReference type="PROSITE" id="PS51462"/>
    </source>
</evidence>
<evidence type="ECO:0000313" key="8">
    <source>
        <dbReference type="Proteomes" id="UP001500457"/>
    </source>
</evidence>
<dbReference type="InterPro" id="IPR000086">
    <property type="entry name" value="NUDIX_hydrolase_dom"/>
</dbReference>
<organism evidence="7 8">
    <name type="scientific">Actinomycetospora straminea</name>
    <dbReference type="NCBI Taxonomy" id="663607"/>
    <lineage>
        <taxon>Bacteria</taxon>
        <taxon>Bacillati</taxon>
        <taxon>Actinomycetota</taxon>
        <taxon>Actinomycetes</taxon>
        <taxon>Pseudonocardiales</taxon>
        <taxon>Pseudonocardiaceae</taxon>
        <taxon>Actinomycetospora</taxon>
    </lineage>
</organism>
<dbReference type="Pfam" id="PF00293">
    <property type="entry name" value="NUDIX"/>
    <property type="match status" value="1"/>
</dbReference>
<evidence type="ECO:0000256" key="1">
    <source>
        <dbReference type="ARBA" id="ARBA00001946"/>
    </source>
</evidence>
<keyword evidence="3 5" id="KW-0378">Hydrolase</keyword>
<dbReference type="InterPro" id="IPR020476">
    <property type="entry name" value="Nudix_hydrolase"/>
</dbReference>
<feature type="domain" description="Nudix hydrolase" evidence="6">
    <location>
        <begin position="15"/>
        <end position="143"/>
    </location>
</feature>
<dbReference type="Proteomes" id="UP001500457">
    <property type="component" value="Unassembled WGS sequence"/>
</dbReference>
<dbReference type="PANTHER" id="PTHR43046">
    <property type="entry name" value="GDP-MANNOSE MANNOSYL HYDROLASE"/>
    <property type="match status" value="1"/>
</dbReference>